<dbReference type="EMBL" id="LBDA02000086">
    <property type="protein sequence ID" value="OIK23873.1"/>
    <property type="molecule type" value="Genomic_DNA"/>
</dbReference>
<dbReference type="AlphaFoldDB" id="A0A1J4PSZ1"/>
<protein>
    <submittedName>
        <fullName evidence="2">Uncharacterized protein</fullName>
    </submittedName>
</protein>
<sequence>MFAMVVTRRPCGARPRSHEAGIRGIDTMDTIRSNTPGNSVVASAQTTSGRQPNNSMRSAAIWVKCASTSMVVTRLSPSRWQARAAL</sequence>
<feature type="compositionally biased region" description="Polar residues" evidence="1">
    <location>
        <begin position="30"/>
        <end position="55"/>
    </location>
</feature>
<accession>A0A1J4PSZ1</accession>
<reference evidence="2" key="1">
    <citation type="submission" date="2016-10" db="EMBL/GenBank/DDBJ databases">
        <title>Genome sequence of Streptomyces malaysiense MUSC 136.</title>
        <authorList>
            <person name="Lee L.-H."/>
            <person name="Ser H.-L."/>
        </authorList>
    </citation>
    <scope>NUCLEOTIDE SEQUENCE [LARGE SCALE GENOMIC DNA]</scope>
    <source>
        <strain evidence="2">MUSC 136</strain>
    </source>
</reference>
<gene>
    <name evidence="2" type="ORF">VT52_029910</name>
</gene>
<comment type="caution">
    <text evidence="2">The sequence shown here is derived from an EMBL/GenBank/DDBJ whole genome shotgun (WGS) entry which is preliminary data.</text>
</comment>
<evidence type="ECO:0000256" key="1">
    <source>
        <dbReference type="SAM" id="MobiDB-lite"/>
    </source>
</evidence>
<proteinExistence type="predicted"/>
<organism evidence="2 3">
    <name type="scientific">Streptomyces malaysiense</name>
    <dbReference type="NCBI Taxonomy" id="1428626"/>
    <lineage>
        <taxon>Bacteria</taxon>
        <taxon>Bacillati</taxon>
        <taxon>Actinomycetota</taxon>
        <taxon>Actinomycetes</taxon>
        <taxon>Kitasatosporales</taxon>
        <taxon>Streptomycetaceae</taxon>
        <taxon>Streptomyces</taxon>
    </lineage>
</organism>
<evidence type="ECO:0000313" key="3">
    <source>
        <dbReference type="Proteomes" id="UP000034838"/>
    </source>
</evidence>
<name>A0A1J4PSZ1_9ACTN</name>
<feature type="region of interest" description="Disordered" evidence="1">
    <location>
        <begin position="1"/>
        <end position="55"/>
    </location>
</feature>
<keyword evidence="3" id="KW-1185">Reference proteome</keyword>
<evidence type="ECO:0000313" key="2">
    <source>
        <dbReference type="EMBL" id="OIK23873.1"/>
    </source>
</evidence>
<dbReference type="Proteomes" id="UP000034838">
    <property type="component" value="Unassembled WGS sequence"/>
</dbReference>